<dbReference type="Gene3D" id="3.40.50.1820">
    <property type="entry name" value="alpha/beta hydrolase"/>
    <property type="match status" value="1"/>
</dbReference>
<dbReference type="Proteomes" id="UP000199558">
    <property type="component" value="Unassembled WGS sequence"/>
</dbReference>
<evidence type="ECO:0000256" key="2">
    <source>
        <dbReference type="ARBA" id="ARBA00022801"/>
    </source>
</evidence>
<evidence type="ECO:0000256" key="1">
    <source>
        <dbReference type="ARBA" id="ARBA00007169"/>
    </source>
</evidence>
<comment type="similarity">
    <text evidence="1">Belongs to the thioesterase family.</text>
</comment>
<dbReference type="PANTHER" id="PTHR11487">
    <property type="entry name" value="THIOESTERASE"/>
    <property type="match status" value="1"/>
</dbReference>
<sequence length="251" mass="27058">MTTTPDTARWLRCPLTLDGPEARLVCFPHAGGSAAMFHPWGGRLPGVEVHAVCYPGRAHRIAEPPPADLRHLAAQITDALMPLADRPLILFGHSMGAAVALETAVALRERGVEPLHLFASGSRDAPYPEPEELSDPDELNDAAVVERLLTLGGTDPELAADPEFQELVLPYVRADGRMFHAYTPGPGPMLRCPVTTIVGDVDDDADRRPWSTLTSGPVREHGVRGDHFYLVDEPPLALLGDCLPVPVRSGP</sequence>
<gene>
    <name evidence="4" type="ORF">GA0070622_4281</name>
</gene>
<protein>
    <submittedName>
        <fullName evidence="4">Pyochelin biosynthetic protein PchC</fullName>
    </submittedName>
</protein>
<dbReference type="InterPro" id="IPR029058">
    <property type="entry name" value="AB_hydrolase_fold"/>
</dbReference>
<dbReference type="GO" id="GO:0008610">
    <property type="term" value="P:lipid biosynthetic process"/>
    <property type="evidence" value="ECO:0007669"/>
    <property type="project" value="TreeGrafter"/>
</dbReference>
<dbReference type="InterPro" id="IPR012223">
    <property type="entry name" value="TEII"/>
</dbReference>
<dbReference type="SMART" id="SM00824">
    <property type="entry name" value="PKS_TE"/>
    <property type="match status" value="1"/>
</dbReference>
<organism evidence="4 5">
    <name type="scientific">Micromonospora sediminicola</name>
    <dbReference type="NCBI Taxonomy" id="946078"/>
    <lineage>
        <taxon>Bacteria</taxon>
        <taxon>Bacillati</taxon>
        <taxon>Actinomycetota</taxon>
        <taxon>Actinomycetes</taxon>
        <taxon>Micromonosporales</taxon>
        <taxon>Micromonosporaceae</taxon>
        <taxon>Micromonospora</taxon>
    </lineage>
</organism>
<dbReference type="InterPro" id="IPR001031">
    <property type="entry name" value="Thioesterase"/>
</dbReference>
<keyword evidence="2" id="KW-0378">Hydrolase</keyword>
<evidence type="ECO:0000259" key="3">
    <source>
        <dbReference type="SMART" id="SM00824"/>
    </source>
</evidence>
<dbReference type="EMBL" id="FLRH01000003">
    <property type="protein sequence ID" value="SBT67227.1"/>
    <property type="molecule type" value="Genomic_DNA"/>
</dbReference>
<reference evidence="5" key="1">
    <citation type="submission" date="2016-06" db="EMBL/GenBank/DDBJ databases">
        <authorList>
            <person name="Varghese N."/>
            <person name="Submissions Spin"/>
        </authorList>
    </citation>
    <scope>NUCLEOTIDE SEQUENCE [LARGE SCALE GENOMIC DNA]</scope>
    <source>
        <strain evidence="5">DSM 45794</strain>
    </source>
</reference>
<name>A0A1A9BED1_9ACTN</name>
<dbReference type="PANTHER" id="PTHR11487:SF0">
    <property type="entry name" value="S-ACYL FATTY ACID SYNTHASE THIOESTERASE, MEDIUM CHAIN"/>
    <property type="match status" value="1"/>
</dbReference>
<proteinExistence type="inferred from homology"/>
<dbReference type="RefSeq" id="WP_245666474.1">
    <property type="nucleotide sequence ID" value="NZ_FLRH01000003.1"/>
</dbReference>
<evidence type="ECO:0000313" key="4">
    <source>
        <dbReference type="EMBL" id="SBT67227.1"/>
    </source>
</evidence>
<keyword evidence="5" id="KW-1185">Reference proteome</keyword>
<dbReference type="AlphaFoldDB" id="A0A1A9BED1"/>
<accession>A0A1A9BED1</accession>
<evidence type="ECO:0000313" key="5">
    <source>
        <dbReference type="Proteomes" id="UP000199558"/>
    </source>
</evidence>
<dbReference type="GO" id="GO:0016787">
    <property type="term" value="F:hydrolase activity"/>
    <property type="evidence" value="ECO:0007669"/>
    <property type="project" value="UniProtKB-KW"/>
</dbReference>
<feature type="domain" description="Thioesterase TesA-like" evidence="3">
    <location>
        <begin position="25"/>
        <end position="243"/>
    </location>
</feature>
<dbReference type="Pfam" id="PF00975">
    <property type="entry name" value="Thioesterase"/>
    <property type="match status" value="1"/>
</dbReference>
<dbReference type="InterPro" id="IPR020802">
    <property type="entry name" value="TesA-like"/>
</dbReference>
<dbReference type="SUPFAM" id="SSF53474">
    <property type="entry name" value="alpha/beta-Hydrolases"/>
    <property type="match status" value="1"/>
</dbReference>
<dbReference type="STRING" id="946078.GA0070622_4281"/>